<dbReference type="InterPro" id="IPR023753">
    <property type="entry name" value="FAD/NAD-binding_dom"/>
</dbReference>
<dbReference type="EMBL" id="FNFX01000002">
    <property type="protein sequence ID" value="SDK38400.1"/>
    <property type="molecule type" value="Genomic_DNA"/>
</dbReference>
<dbReference type="InterPro" id="IPR015904">
    <property type="entry name" value="Sulphide_quinone_reductase"/>
</dbReference>
<dbReference type="AlphaFoldDB" id="A0A1G9BGR6"/>
<evidence type="ECO:0000313" key="8">
    <source>
        <dbReference type="EMBL" id="SDK38400.1"/>
    </source>
</evidence>
<dbReference type="GO" id="GO:0048038">
    <property type="term" value="F:quinone binding"/>
    <property type="evidence" value="ECO:0007669"/>
    <property type="project" value="UniProtKB-KW"/>
</dbReference>
<keyword evidence="5" id="KW-0809">Transit peptide</keyword>
<gene>
    <name evidence="8" type="ORF">SAMN05192566_1155</name>
</gene>
<dbReference type="STRING" id="492660.SAMN05192566_1155"/>
<evidence type="ECO:0000256" key="4">
    <source>
        <dbReference type="ARBA" id="ARBA00022827"/>
    </source>
</evidence>
<dbReference type="GO" id="GO:0070224">
    <property type="term" value="F:sulfide:quinone oxidoreductase activity"/>
    <property type="evidence" value="ECO:0007669"/>
    <property type="project" value="TreeGrafter"/>
</dbReference>
<dbReference type="Proteomes" id="UP000198629">
    <property type="component" value="Unassembled WGS sequence"/>
</dbReference>
<keyword evidence="9" id="KW-1185">Reference proteome</keyword>
<evidence type="ECO:0000256" key="5">
    <source>
        <dbReference type="ARBA" id="ARBA00022946"/>
    </source>
</evidence>
<accession>A0A1G9BGR6</accession>
<dbReference type="GO" id="GO:0070221">
    <property type="term" value="P:sulfide oxidation, using sulfide:quinone oxidoreductase"/>
    <property type="evidence" value="ECO:0007669"/>
    <property type="project" value="TreeGrafter"/>
</dbReference>
<dbReference type="PANTHER" id="PTHR10632:SF2">
    <property type="entry name" value="SULFIDE:QUINONE OXIDOREDUCTASE, MITOCHONDRIAL"/>
    <property type="match status" value="1"/>
</dbReference>
<proteinExistence type="predicted"/>
<dbReference type="Pfam" id="PF07992">
    <property type="entry name" value="Pyr_redox_2"/>
    <property type="match status" value="1"/>
</dbReference>
<reference evidence="9" key="1">
    <citation type="submission" date="2016-10" db="EMBL/GenBank/DDBJ databases">
        <authorList>
            <person name="Varghese N."/>
            <person name="Submissions S."/>
        </authorList>
    </citation>
    <scope>NUCLEOTIDE SEQUENCE [LARGE SCALE GENOMIC DNA]</scope>
    <source>
        <strain evidence="9">CBMB127</strain>
    </source>
</reference>
<dbReference type="FunFam" id="3.50.50.60:FF:000034">
    <property type="entry name" value="sulfide:quinone oxidoreductase, mitochondrial"/>
    <property type="match status" value="1"/>
</dbReference>
<evidence type="ECO:0000256" key="1">
    <source>
        <dbReference type="ARBA" id="ARBA00001974"/>
    </source>
</evidence>
<sequence length="408" mass="44604">MSNSSFEVVIVGGGSAGCAIAASLKKRAPALKIAIIEPSDQHYYQPAWTLVGAGEFDVNKTMRPMADCIPAGVTWLQAGATEFQPAQKQVLTDKLGAIQYQQLVVATGLKLNWAGIKGLTDTLGKNGVTSNYRVDLAPYTWQLVQQLQSGEALFTQPGMPIKCAGAPQKALYLSCAEWMGKGRLGKIKASFYTATPSLFGVKEYVEPLMQYMRRYQVDLNLNSNLVEVDGPGKTAWFEVKDAEGNTSRISKPFDLLHVVPPQTALEVVKQSPLANAGGWVEVDQHSLQHVRYPEIFGVGDCTSTPNAKTAAAARKQVVIAAENLLAQRAGQALPSRYDGYGSCPLTVEKGKIILAEFGYGGKIVPTFPWDSTKPRRSAWWLKKYLLPWLYWNLMLKGREWLARCGACG</sequence>
<dbReference type="PANTHER" id="PTHR10632">
    <property type="entry name" value="SULFIDE:QUINONE OXIDOREDUCTASE"/>
    <property type="match status" value="1"/>
</dbReference>
<keyword evidence="4" id="KW-0274">FAD</keyword>
<evidence type="ECO:0000256" key="3">
    <source>
        <dbReference type="ARBA" id="ARBA00022719"/>
    </source>
</evidence>
<dbReference type="GO" id="GO:0071949">
    <property type="term" value="F:FAD binding"/>
    <property type="evidence" value="ECO:0007669"/>
    <property type="project" value="TreeGrafter"/>
</dbReference>
<dbReference type="RefSeq" id="WP_091471187.1">
    <property type="nucleotide sequence ID" value="NZ_FNFX01000002.1"/>
</dbReference>
<evidence type="ECO:0000256" key="2">
    <source>
        <dbReference type="ARBA" id="ARBA00022630"/>
    </source>
</evidence>
<dbReference type="PRINTS" id="PR00368">
    <property type="entry name" value="FADPNR"/>
</dbReference>
<dbReference type="SUPFAM" id="SSF51905">
    <property type="entry name" value="FAD/NAD(P)-binding domain"/>
    <property type="match status" value="1"/>
</dbReference>
<keyword evidence="6" id="KW-0560">Oxidoreductase</keyword>
<name>A0A1G9BGR6_9PROT</name>
<keyword evidence="2" id="KW-0285">Flavoprotein</keyword>
<evidence type="ECO:0000259" key="7">
    <source>
        <dbReference type="Pfam" id="PF07992"/>
    </source>
</evidence>
<dbReference type="Gene3D" id="3.50.50.60">
    <property type="entry name" value="FAD/NAD(P)-binding domain"/>
    <property type="match status" value="2"/>
</dbReference>
<feature type="domain" description="FAD/NAD(P)-binding" evidence="7">
    <location>
        <begin position="7"/>
        <end position="126"/>
    </location>
</feature>
<comment type="cofactor">
    <cofactor evidence="1">
        <name>FAD</name>
        <dbReference type="ChEBI" id="CHEBI:57692"/>
    </cofactor>
</comment>
<keyword evidence="3" id="KW-0874">Quinone</keyword>
<dbReference type="InterPro" id="IPR036188">
    <property type="entry name" value="FAD/NAD-bd_sf"/>
</dbReference>
<protein>
    <submittedName>
        <fullName evidence="8">Sulfide:quinone oxidoreductase</fullName>
    </submittedName>
</protein>
<evidence type="ECO:0000256" key="6">
    <source>
        <dbReference type="ARBA" id="ARBA00023002"/>
    </source>
</evidence>
<evidence type="ECO:0000313" key="9">
    <source>
        <dbReference type="Proteomes" id="UP000198629"/>
    </source>
</evidence>
<organism evidence="8 9">
    <name type="scientific">Methylophilus rhizosphaerae</name>
    <dbReference type="NCBI Taxonomy" id="492660"/>
    <lineage>
        <taxon>Bacteria</taxon>
        <taxon>Pseudomonadati</taxon>
        <taxon>Pseudomonadota</taxon>
        <taxon>Betaproteobacteria</taxon>
        <taxon>Nitrosomonadales</taxon>
        <taxon>Methylophilaceae</taxon>
        <taxon>Methylophilus</taxon>
    </lineage>
</organism>
<dbReference type="OrthoDB" id="9802771at2"/>